<gene>
    <name evidence="3" type="ORF">PR048_013739</name>
</gene>
<dbReference type="InterPro" id="IPR000697">
    <property type="entry name" value="WH1/EVH1_dom"/>
</dbReference>
<evidence type="ECO:0000256" key="1">
    <source>
        <dbReference type="SAM" id="MobiDB-lite"/>
    </source>
</evidence>
<reference evidence="3 4" key="1">
    <citation type="submission" date="2023-02" db="EMBL/GenBank/DDBJ databases">
        <title>LHISI_Scaffold_Assembly.</title>
        <authorList>
            <person name="Stuart O.P."/>
            <person name="Cleave R."/>
            <person name="Magrath M.J.L."/>
            <person name="Mikheyev A.S."/>
        </authorList>
    </citation>
    <scope>NUCLEOTIDE SEQUENCE [LARGE SCALE GENOMIC DNA]</scope>
    <source>
        <strain evidence="3">Daus_M_001</strain>
        <tissue evidence="3">Leg muscle</tissue>
    </source>
</reference>
<comment type="caution">
    <text evidence="3">The sequence shown here is derived from an EMBL/GenBank/DDBJ whole genome shotgun (WGS) entry which is preliminary data.</text>
</comment>
<proteinExistence type="predicted"/>
<dbReference type="SMART" id="SM00461">
    <property type="entry name" value="WH1"/>
    <property type="match status" value="1"/>
</dbReference>
<dbReference type="EMBL" id="JARBHB010000004">
    <property type="protein sequence ID" value="KAJ8887523.1"/>
    <property type="molecule type" value="Genomic_DNA"/>
</dbReference>
<sequence>MCVFNTHANWHRRVDKRTEAKWCRGSFDVVVRIFWLLEAARDWLLRTANGSLLIELPADYRTKERIEWNGMGLELQWKEDGSCTGKRDWGRVWEESNIAVGRDPSQHSPRVFSEYHGKPKSGWPDRQTQTFSTALLAYHLCELGSIPGGVAPAFLHVAIMPDDAAGRRVSSGISRFLPLALRHCSILTSLHPHRLSRPLFALDRRMNKVTRPMTMFISHKAEEYTMGIQADLEQGLQKCSFHRTRIGQASECFVYWKDPMTNDTWGLNFTSPIDAKQFRECCVSTTAQEYPEKIHQPKTSMPFPACDDPGKEFAGFRTPTAVLGGRRAERTNLKARTRARLPTPGETGDPRENPLTSGIVRHDSHMRKSGSGPARNRIRFPLARGEYSNHYPTAAPFSVSPFDFVPTVSGSNRSSVLKLRLSVARRLRRGCWRTEPIGSPENRPRNPPQRRGINSGTQLKFTAVKPPKKCHKVEWSDFGGSYYCGLEGRLGCSEVRMYQCRNARAEETGNPRENLRPAASRYIRALQPPRLKDRGTPDKRSNFQNDQYPNGSIKPFPGSAIGEACHRVLRALNHSGHLLPIRGSTHTRAYLP</sequence>
<accession>A0ABQ9HT12</accession>
<dbReference type="InterPro" id="IPR011993">
    <property type="entry name" value="PH-like_dom_sf"/>
</dbReference>
<feature type="region of interest" description="Disordered" evidence="1">
    <location>
        <begin position="434"/>
        <end position="457"/>
    </location>
</feature>
<evidence type="ECO:0000259" key="2">
    <source>
        <dbReference type="SMART" id="SM00461"/>
    </source>
</evidence>
<feature type="domain" description="WH1" evidence="2">
    <location>
        <begin position="174"/>
        <end position="286"/>
    </location>
</feature>
<evidence type="ECO:0000313" key="4">
    <source>
        <dbReference type="Proteomes" id="UP001159363"/>
    </source>
</evidence>
<dbReference type="Gene3D" id="2.30.29.30">
    <property type="entry name" value="Pleckstrin-homology domain (PH domain)/Phosphotyrosine-binding domain (PTB)"/>
    <property type="match status" value="1"/>
</dbReference>
<feature type="region of interest" description="Disordered" evidence="1">
    <location>
        <begin position="529"/>
        <end position="553"/>
    </location>
</feature>
<protein>
    <recommendedName>
        <fullName evidence="2">WH1 domain-containing protein</fullName>
    </recommendedName>
</protein>
<dbReference type="SUPFAM" id="SSF50729">
    <property type="entry name" value="PH domain-like"/>
    <property type="match status" value="1"/>
</dbReference>
<organism evidence="3 4">
    <name type="scientific">Dryococelus australis</name>
    <dbReference type="NCBI Taxonomy" id="614101"/>
    <lineage>
        <taxon>Eukaryota</taxon>
        <taxon>Metazoa</taxon>
        <taxon>Ecdysozoa</taxon>
        <taxon>Arthropoda</taxon>
        <taxon>Hexapoda</taxon>
        <taxon>Insecta</taxon>
        <taxon>Pterygota</taxon>
        <taxon>Neoptera</taxon>
        <taxon>Polyneoptera</taxon>
        <taxon>Phasmatodea</taxon>
        <taxon>Verophasmatodea</taxon>
        <taxon>Anareolatae</taxon>
        <taxon>Phasmatidae</taxon>
        <taxon>Eurycanthinae</taxon>
        <taxon>Dryococelus</taxon>
    </lineage>
</organism>
<dbReference type="Proteomes" id="UP001159363">
    <property type="component" value="Chromosome X"/>
</dbReference>
<name>A0ABQ9HT12_9NEOP</name>
<feature type="compositionally biased region" description="Basic and acidic residues" evidence="1">
    <location>
        <begin position="530"/>
        <end position="541"/>
    </location>
</feature>
<evidence type="ECO:0000313" key="3">
    <source>
        <dbReference type="EMBL" id="KAJ8887523.1"/>
    </source>
</evidence>
<keyword evidence="4" id="KW-1185">Reference proteome</keyword>